<evidence type="ECO:0000313" key="2">
    <source>
        <dbReference type="EMBL" id="CAG9814649.1"/>
    </source>
</evidence>
<feature type="region of interest" description="Disordered" evidence="1">
    <location>
        <begin position="342"/>
        <end position="397"/>
    </location>
</feature>
<organism evidence="2 3">
    <name type="scientific">Phaedon cochleariae</name>
    <name type="common">Mustard beetle</name>
    <dbReference type="NCBI Taxonomy" id="80249"/>
    <lineage>
        <taxon>Eukaryota</taxon>
        <taxon>Metazoa</taxon>
        <taxon>Ecdysozoa</taxon>
        <taxon>Arthropoda</taxon>
        <taxon>Hexapoda</taxon>
        <taxon>Insecta</taxon>
        <taxon>Pterygota</taxon>
        <taxon>Neoptera</taxon>
        <taxon>Endopterygota</taxon>
        <taxon>Coleoptera</taxon>
        <taxon>Polyphaga</taxon>
        <taxon>Cucujiformia</taxon>
        <taxon>Chrysomeloidea</taxon>
        <taxon>Chrysomelidae</taxon>
        <taxon>Chrysomelinae</taxon>
        <taxon>Chrysomelini</taxon>
        <taxon>Phaedon</taxon>
    </lineage>
</organism>
<reference evidence="2" key="1">
    <citation type="submission" date="2022-01" db="EMBL/GenBank/DDBJ databases">
        <authorList>
            <person name="King R."/>
        </authorList>
    </citation>
    <scope>NUCLEOTIDE SEQUENCE</scope>
</reference>
<reference evidence="2" key="2">
    <citation type="submission" date="2022-10" db="EMBL/GenBank/DDBJ databases">
        <authorList>
            <consortium name="ENA_rothamsted_submissions"/>
            <consortium name="culmorum"/>
            <person name="King R."/>
        </authorList>
    </citation>
    <scope>NUCLEOTIDE SEQUENCE</scope>
</reference>
<keyword evidence="3" id="KW-1185">Reference proteome</keyword>
<feature type="compositionally biased region" description="Basic and acidic residues" evidence="1">
    <location>
        <begin position="342"/>
        <end position="358"/>
    </location>
</feature>
<evidence type="ECO:0000256" key="1">
    <source>
        <dbReference type="SAM" id="MobiDB-lite"/>
    </source>
</evidence>
<name>A0A9N9S9Z1_PHACE</name>
<sequence length="634" mass="70595">MAPRSLGSIALGSEIAPLLDERWPDDQYKVTKEEEGNFSRDSSDQDVVVVLDTSKEGKKGLIKALTDKYPETEGLASTNGDTIEYIVNTTKTVSSRGGSVEKERYIFLLPCKAFGKATGGADTFWEQATKLKVLMDTNSRKNVTMVTEGIDSEYGRKVLEAVFCGSDISIRLLQTAWTKKKDGGRNNEDVREKDSVVIVKAGECSYGDTLKKVKDGVDIRRLGISVKSVRKLGRGDLAVTVEGGKANADKLRSEIRSNVKDIDTGSSPETQKEREMTARNVKALQKPGNVAVIDLKWEDADERVYKRKRGDGETDHPMLRAGWQLDKLNKLIDHADSVTRELAKKTADKPETAEDIKDLTSMLRTQERERSVRDIVSKRKRSKDSPKQSKKAKDEGGTAALKAAVLRLVRKSRALVELARDSAGMDAEMKSAIFDISEVSDTITKELGEYEQRTEKEEREREREKVVSEEDLVSSEKLKGRLDQDWPEEFYRATKVEVGSLAKACDRGDTAILVGSQGMEEKYLKVVKERFPVTAELARECRAGKIEYLLDDNKIRTSRGNDSENSRYIFLVPTRQDPGLNLEQLYEVTSKLRELAANRARGEIRTVIPPGYQAGRQGGVLVGVAPDTAESDRA</sequence>
<accession>A0A9N9S9Z1</accession>
<dbReference type="EMBL" id="OU896717">
    <property type="protein sequence ID" value="CAG9814649.1"/>
    <property type="molecule type" value="Genomic_DNA"/>
</dbReference>
<dbReference type="OrthoDB" id="6784491at2759"/>
<evidence type="ECO:0000313" key="3">
    <source>
        <dbReference type="Proteomes" id="UP001153737"/>
    </source>
</evidence>
<gene>
    <name evidence="2" type="ORF">PHAECO_LOCUS2693</name>
</gene>
<dbReference type="AlphaFoldDB" id="A0A9N9S9Z1"/>
<proteinExistence type="predicted"/>
<protein>
    <submittedName>
        <fullName evidence="2">Uncharacterized protein</fullName>
    </submittedName>
</protein>
<dbReference type="Proteomes" id="UP001153737">
    <property type="component" value="Chromosome 11"/>
</dbReference>
<feature type="compositionally biased region" description="Basic and acidic residues" evidence="1">
    <location>
        <begin position="365"/>
        <end position="396"/>
    </location>
</feature>